<feature type="compositionally biased region" description="Acidic residues" evidence="1">
    <location>
        <begin position="50"/>
        <end position="74"/>
    </location>
</feature>
<accession>A0AAV0WIG9</accession>
<dbReference type="Proteomes" id="UP001160148">
    <property type="component" value="Unassembled WGS sequence"/>
</dbReference>
<organism evidence="2 3">
    <name type="scientific">Macrosiphum euphorbiae</name>
    <name type="common">potato aphid</name>
    <dbReference type="NCBI Taxonomy" id="13131"/>
    <lineage>
        <taxon>Eukaryota</taxon>
        <taxon>Metazoa</taxon>
        <taxon>Ecdysozoa</taxon>
        <taxon>Arthropoda</taxon>
        <taxon>Hexapoda</taxon>
        <taxon>Insecta</taxon>
        <taxon>Pterygota</taxon>
        <taxon>Neoptera</taxon>
        <taxon>Paraneoptera</taxon>
        <taxon>Hemiptera</taxon>
        <taxon>Sternorrhyncha</taxon>
        <taxon>Aphidomorpha</taxon>
        <taxon>Aphidoidea</taxon>
        <taxon>Aphididae</taxon>
        <taxon>Macrosiphini</taxon>
        <taxon>Macrosiphum</taxon>
    </lineage>
</organism>
<feature type="region of interest" description="Disordered" evidence="1">
    <location>
        <begin position="1"/>
        <end position="81"/>
    </location>
</feature>
<evidence type="ECO:0000256" key="1">
    <source>
        <dbReference type="SAM" id="MobiDB-lite"/>
    </source>
</evidence>
<dbReference type="AlphaFoldDB" id="A0AAV0WIG9"/>
<reference evidence="2 3" key="1">
    <citation type="submission" date="2023-01" db="EMBL/GenBank/DDBJ databases">
        <authorList>
            <person name="Whitehead M."/>
        </authorList>
    </citation>
    <scope>NUCLEOTIDE SEQUENCE [LARGE SCALE GENOMIC DNA]</scope>
</reference>
<dbReference type="EMBL" id="CARXXK010000002">
    <property type="protein sequence ID" value="CAI6355612.1"/>
    <property type="molecule type" value="Genomic_DNA"/>
</dbReference>
<proteinExistence type="predicted"/>
<evidence type="ECO:0000313" key="2">
    <source>
        <dbReference type="EMBL" id="CAI6355612.1"/>
    </source>
</evidence>
<sequence>MSSQPPSNHEEEEAGAPNIHLQDHTYARQLPVVQIQPQQEEDRNAQEDGIAPDEEEAPVHDEEQEDGPASDEDQNNGPQDLVIYAEPKTYRTIPGIRLNSKFYFDSIIVENRQCRKYTRVLSVQ</sequence>
<protein>
    <submittedName>
        <fullName evidence="2">Uncharacterized protein</fullName>
    </submittedName>
</protein>
<evidence type="ECO:0000313" key="3">
    <source>
        <dbReference type="Proteomes" id="UP001160148"/>
    </source>
</evidence>
<keyword evidence="3" id="KW-1185">Reference proteome</keyword>
<name>A0AAV0WIG9_9HEMI</name>
<comment type="caution">
    <text evidence="2">The sequence shown here is derived from an EMBL/GenBank/DDBJ whole genome shotgun (WGS) entry which is preliminary data.</text>
</comment>
<gene>
    <name evidence="2" type="ORF">MEUPH1_LOCUS11445</name>
</gene>